<dbReference type="InterPro" id="IPR009081">
    <property type="entry name" value="PP-bd_ACP"/>
</dbReference>
<organism evidence="2">
    <name type="scientific">Salinispora arenicola (strain CNS-205)</name>
    <dbReference type="NCBI Taxonomy" id="391037"/>
    <lineage>
        <taxon>Bacteria</taxon>
        <taxon>Bacillati</taxon>
        <taxon>Actinomycetota</taxon>
        <taxon>Actinomycetes</taxon>
        <taxon>Micromonosporales</taxon>
        <taxon>Micromonosporaceae</taxon>
        <taxon>Salinispora</taxon>
    </lineage>
</organism>
<proteinExistence type="predicted"/>
<dbReference type="PATRIC" id="fig|391037.6.peg.3094"/>
<sequence>MFTSNLDRPRISYCVKKVLAAESSLHITSDEVADDEPLNGDLLTLNSFALVGMLVRLEEELGITLADDLFVGRSFTTVRDVVDVLDSSLRAQS</sequence>
<dbReference type="HOGENOM" id="CLU_2397830_0_0_11"/>
<dbReference type="InterPro" id="IPR036736">
    <property type="entry name" value="ACP-like_sf"/>
</dbReference>
<dbReference type="OrthoDB" id="4225030at2"/>
<dbReference type="STRING" id="391037.Sare_3062"/>
<dbReference type="PROSITE" id="PS50075">
    <property type="entry name" value="CARRIER"/>
    <property type="match status" value="1"/>
</dbReference>
<dbReference type="SUPFAM" id="SSF47336">
    <property type="entry name" value="ACP-like"/>
    <property type="match status" value="1"/>
</dbReference>
<dbReference type="Gene3D" id="1.10.1200.10">
    <property type="entry name" value="ACP-like"/>
    <property type="match status" value="1"/>
</dbReference>
<protein>
    <recommendedName>
        <fullName evidence="1">Carrier domain-containing protein</fullName>
    </recommendedName>
</protein>
<reference evidence="2" key="1">
    <citation type="submission" date="2007-10" db="EMBL/GenBank/DDBJ databases">
        <title>Complete sequence of Salinispora arenicola CNS-205.</title>
        <authorList>
            <consortium name="US DOE Joint Genome Institute"/>
            <person name="Copeland A."/>
            <person name="Lucas S."/>
            <person name="Lapidus A."/>
            <person name="Barry K."/>
            <person name="Glavina del Rio T."/>
            <person name="Dalin E."/>
            <person name="Tice H."/>
            <person name="Pitluck S."/>
            <person name="Foster B."/>
            <person name="Schmutz J."/>
            <person name="Larimer F."/>
            <person name="Land M."/>
            <person name="Hauser L."/>
            <person name="Kyrpides N."/>
            <person name="Ivanova N."/>
            <person name="Jensen P.R."/>
            <person name="Moore B.S."/>
            <person name="Penn K."/>
            <person name="Jenkins C."/>
            <person name="Udwary D."/>
            <person name="Xiang L."/>
            <person name="Gontang E."/>
            <person name="Richardson P."/>
        </authorList>
    </citation>
    <scope>NUCLEOTIDE SEQUENCE [LARGE SCALE GENOMIC DNA]</scope>
    <source>
        <strain evidence="2">CNS-205</strain>
    </source>
</reference>
<dbReference type="KEGG" id="saq:Sare_3062"/>
<evidence type="ECO:0000313" key="2">
    <source>
        <dbReference type="EMBL" id="ABV98881.1"/>
    </source>
</evidence>
<gene>
    <name evidence="2" type="ordered locus">Sare_3062</name>
</gene>
<accession>A8M858</accession>
<name>A8M858_SALAI</name>
<feature type="domain" description="Carrier" evidence="1">
    <location>
        <begin position="9"/>
        <end position="89"/>
    </location>
</feature>
<dbReference type="EMBL" id="CP000850">
    <property type="protein sequence ID" value="ABV98881.1"/>
    <property type="molecule type" value="Genomic_DNA"/>
</dbReference>
<evidence type="ECO:0000259" key="1">
    <source>
        <dbReference type="PROSITE" id="PS50075"/>
    </source>
</evidence>
<dbReference type="eggNOG" id="COG0236">
    <property type="taxonomic scope" value="Bacteria"/>
</dbReference>
<dbReference type="AlphaFoldDB" id="A8M858"/>
<dbReference type="Pfam" id="PF00550">
    <property type="entry name" value="PP-binding"/>
    <property type="match status" value="1"/>
</dbReference>